<dbReference type="Proteomes" id="UP000183947">
    <property type="component" value="Unassembled WGS sequence"/>
</dbReference>
<dbReference type="InterPro" id="IPR006311">
    <property type="entry name" value="TAT_signal"/>
</dbReference>
<dbReference type="InterPro" id="IPR050463">
    <property type="entry name" value="Gfo/Idh/MocA_oxidrdct_glycsds"/>
</dbReference>
<sequence length="432" mass="46864">MKSNGPAPWANQPGSNLCAHNAVQQGTPTHLAMKPFATTAASRREFMRTLSLGLGATLAGTSVLGGPLAWLTETDYGPATLDALQTGRQLGVALVGLGKYSTGQLAPALQQTRLCKLAGIVTGTPAKAARWQQQYRLPEQNIYDYKTFDRIADNPAIDIIYIVLPVGLHAEYVERAARAGKHVICEKPMAPTAADCRRMLAAMQKSGKKFSIGYRLHFEPHHREMMRLGQQKVLGPIKSLVADNGFRFNNDTPWRVDKELAGGGPLMDMGIYCVQGVVYTKGELPVSVTAKLAPNPDPKGLFREVEAGVSWQMQFGDGSVADCRTSYAENLSSRLRAETTTDWMELEPAFGYGGIAGRSSQGAMSLQNVPQQARQLDDFADCILNDKPTRVPGEMGLRDVQLLQAIYRAAETGRKVSTKDVVAVLDEVGSGR</sequence>
<gene>
    <name evidence="5" type="ORF">SAMN02746009_02130</name>
</gene>
<accession>A0A1M6XYU7</accession>
<evidence type="ECO:0000259" key="2">
    <source>
        <dbReference type="Pfam" id="PF01408"/>
    </source>
</evidence>
<dbReference type="STRING" id="1121959.SAMN02746009_02130"/>
<dbReference type="PANTHER" id="PTHR43818">
    <property type="entry name" value="BCDNA.GH03377"/>
    <property type="match status" value="1"/>
</dbReference>
<evidence type="ECO:0000259" key="4">
    <source>
        <dbReference type="Pfam" id="PF22725"/>
    </source>
</evidence>
<proteinExistence type="predicted"/>
<dbReference type="Gene3D" id="3.30.360.10">
    <property type="entry name" value="Dihydrodipicolinate Reductase, domain 2"/>
    <property type="match status" value="1"/>
</dbReference>
<dbReference type="PRINTS" id="PR01775">
    <property type="entry name" value="GLFROXRDTASE"/>
</dbReference>
<dbReference type="Gene3D" id="3.40.50.720">
    <property type="entry name" value="NAD(P)-binding Rossmann-like Domain"/>
    <property type="match status" value="1"/>
</dbReference>
<feature type="domain" description="GFO/IDH/MocA-like oxidoreductase" evidence="4">
    <location>
        <begin position="223"/>
        <end position="336"/>
    </location>
</feature>
<dbReference type="InterPro" id="IPR004104">
    <property type="entry name" value="Gfo/Idh/MocA-like_OxRdtase_C"/>
</dbReference>
<dbReference type="Pfam" id="PF01408">
    <property type="entry name" value="GFO_IDH_MocA"/>
    <property type="match status" value="1"/>
</dbReference>
<dbReference type="Pfam" id="PF02894">
    <property type="entry name" value="GFO_IDH_MocA_C"/>
    <property type="match status" value="1"/>
</dbReference>
<feature type="domain" description="Gfo/Idh/MocA-like oxidoreductase C-terminal" evidence="3">
    <location>
        <begin position="373"/>
        <end position="417"/>
    </location>
</feature>
<dbReference type="SUPFAM" id="SSF55347">
    <property type="entry name" value="Glyceraldehyde-3-phosphate dehydrogenase-like, C-terminal domain"/>
    <property type="match status" value="1"/>
</dbReference>
<evidence type="ECO:0000259" key="3">
    <source>
        <dbReference type="Pfam" id="PF02894"/>
    </source>
</evidence>
<dbReference type="GO" id="GO:0016491">
    <property type="term" value="F:oxidoreductase activity"/>
    <property type="evidence" value="ECO:0007669"/>
    <property type="project" value="UniProtKB-KW"/>
</dbReference>
<dbReference type="InterPro" id="IPR000683">
    <property type="entry name" value="Gfo/Idh/MocA-like_OxRdtase_N"/>
</dbReference>
<dbReference type="InterPro" id="IPR036291">
    <property type="entry name" value="NAD(P)-bd_dom_sf"/>
</dbReference>
<evidence type="ECO:0000256" key="1">
    <source>
        <dbReference type="ARBA" id="ARBA00023002"/>
    </source>
</evidence>
<dbReference type="InterPro" id="IPR055170">
    <property type="entry name" value="GFO_IDH_MocA-like_dom"/>
</dbReference>
<dbReference type="PANTHER" id="PTHR43818:SF11">
    <property type="entry name" value="BCDNA.GH03377"/>
    <property type="match status" value="1"/>
</dbReference>
<evidence type="ECO:0000313" key="5">
    <source>
        <dbReference type="EMBL" id="SHL11023.1"/>
    </source>
</evidence>
<name>A0A1M6XYU7_9BACT</name>
<evidence type="ECO:0000313" key="6">
    <source>
        <dbReference type="Proteomes" id="UP000183947"/>
    </source>
</evidence>
<reference evidence="6" key="1">
    <citation type="submission" date="2016-11" db="EMBL/GenBank/DDBJ databases">
        <authorList>
            <person name="Varghese N."/>
            <person name="Submissions S."/>
        </authorList>
    </citation>
    <scope>NUCLEOTIDE SEQUENCE [LARGE SCALE GENOMIC DNA]</scope>
    <source>
        <strain evidence="6">DSM 18569</strain>
    </source>
</reference>
<dbReference type="EMBL" id="FRAS01000010">
    <property type="protein sequence ID" value="SHL11023.1"/>
    <property type="molecule type" value="Genomic_DNA"/>
</dbReference>
<keyword evidence="6" id="KW-1185">Reference proteome</keyword>
<keyword evidence="1" id="KW-0560">Oxidoreductase</keyword>
<dbReference type="SUPFAM" id="SSF51735">
    <property type="entry name" value="NAD(P)-binding Rossmann-fold domains"/>
    <property type="match status" value="1"/>
</dbReference>
<dbReference type="GO" id="GO:0000166">
    <property type="term" value="F:nucleotide binding"/>
    <property type="evidence" value="ECO:0007669"/>
    <property type="project" value="InterPro"/>
</dbReference>
<dbReference type="AlphaFoldDB" id="A0A1M6XYU7"/>
<dbReference type="PROSITE" id="PS51318">
    <property type="entry name" value="TAT"/>
    <property type="match status" value="1"/>
</dbReference>
<feature type="domain" description="Gfo/Idh/MocA-like oxidoreductase N-terminal" evidence="2">
    <location>
        <begin position="91"/>
        <end position="214"/>
    </location>
</feature>
<dbReference type="Pfam" id="PF22725">
    <property type="entry name" value="GFO_IDH_MocA_C3"/>
    <property type="match status" value="1"/>
</dbReference>
<protein>
    <submittedName>
        <fullName evidence="5">Predicted dehydrogenase</fullName>
    </submittedName>
</protein>
<organism evidence="5 6">
    <name type="scientific">Hymenobacter psychrotolerans DSM 18569</name>
    <dbReference type="NCBI Taxonomy" id="1121959"/>
    <lineage>
        <taxon>Bacteria</taxon>
        <taxon>Pseudomonadati</taxon>
        <taxon>Bacteroidota</taxon>
        <taxon>Cytophagia</taxon>
        <taxon>Cytophagales</taxon>
        <taxon>Hymenobacteraceae</taxon>
        <taxon>Hymenobacter</taxon>
    </lineage>
</organism>
<dbReference type="InterPro" id="IPR008354">
    <property type="entry name" value="Glc-Fru_OxRdtase_bac"/>
</dbReference>